<dbReference type="AlphaFoldDB" id="A0AAW4P6T9"/>
<dbReference type="RefSeq" id="WP_220578184.1">
    <property type="nucleotide sequence ID" value="NZ_RKLT01000001.1"/>
</dbReference>
<reference evidence="1 2" key="1">
    <citation type="submission" date="2021-06" db="EMBL/GenBank/DDBJ databases">
        <title>Halomicroarcula sp. a new haloarchaeum isolated from saline soil.</title>
        <authorList>
            <person name="Duran-Viseras A."/>
            <person name="Sanchez-Porro C."/>
            <person name="Ventosa A."/>
        </authorList>
    </citation>
    <scope>NUCLEOTIDE SEQUENCE [LARGE SCALE GENOMIC DNA]</scope>
    <source>
        <strain evidence="1 2">F27</strain>
    </source>
</reference>
<evidence type="ECO:0000313" key="2">
    <source>
        <dbReference type="Proteomes" id="UP001430455"/>
    </source>
</evidence>
<sequence>MLRAEFPEAGERSPDELLAAYESMLAAAVESVGVERVVEETDLDETTVRRVADGDAADLPLEEAAAILGTGPEYPDADAVQAEAQDILLMGMTTAVMDVESLASGIDDEMEPKEIQQKIEGRYPMTLAEYAVLHSYIEGEQR</sequence>
<proteinExistence type="predicted"/>
<name>A0AAW4P6T9_9EURY</name>
<dbReference type="Pfam" id="PF19104">
    <property type="entry name" value="DUF5791"/>
    <property type="match status" value="1"/>
</dbReference>
<evidence type="ECO:0000313" key="1">
    <source>
        <dbReference type="EMBL" id="MBX0293467.1"/>
    </source>
</evidence>
<gene>
    <name evidence="1" type="ORF">EGH23_01065</name>
</gene>
<accession>A0AAW4P6T9</accession>
<keyword evidence="2" id="KW-1185">Reference proteome</keyword>
<dbReference type="Proteomes" id="UP001430455">
    <property type="component" value="Unassembled WGS sequence"/>
</dbReference>
<protein>
    <submittedName>
        <fullName evidence="1">Uncharacterized protein</fullName>
    </submittedName>
</protein>
<organism evidence="1 2">
    <name type="scientific">Haloarcula nitratireducens</name>
    <dbReference type="NCBI Taxonomy" id="2487749"/>
    <lineage>
        <taxon>Archaea</taxon>
        <taxon>Methanobacteriati</taxon>
        <taxon>Methanobacteriota</taxon>
        <taxon>Stenosarchaea group</taxon>
        <taxon>Halobacteria</taxon>
        <taxon>Halobacteriales</taxon>
        <taxon>Haloarculaceae</taxon>
        <taxon>Haloarcula</taxon>
    </lineage>
</organism>
<comment type="caution">
    <text evidence="1">The sequence shown here is derived from an EMBL/GenBank/DDBJ whole genome shotgun (WGS) entry which is preliminary data.</text>
</comment>
<dbReference type="EMBL" id="RKLT01000001">
    <property type="protein sequence ID" value="MBX0293467.1"/>
    <property type="molecule type" value="Genomic_DNA"/>
</dbReference>
<dbReference type="InterPro" id="IPR043809">
    <property type="entry name" value="DUF5791"/>
</dbReference>